<evidence type="ECO:0000313" key="3">
    <source>
        <dbReference type="EMBL" id="MCF2528155.1"/>
    </source>
</evidence>
<evidence type="ECO:0000256" key="2">
    <source>
        <dbReference type="SAM" id="Phobius"/>
    </source>
</evidence>
<dbReference type="AlphaFoldDB" id="A0AA41PZE8"/>
<evidence type="ECO:0000256" key="1">
    <source>
        <dbReference type="SAM" id="MobiDB-lite"/>
    </source>
</evidence>
<evidence type="ECO:0000313" key="4">
    <source>
        <dbReference type="Proteomes" id="UP001165378"/>
    </source>
</evidence>
<gene>
    <name evidence="3" type="ORF">LZ495_13100</name>
</gene>
<feature type="region of interest" description="Disordered" evidence="1">
    <location>
        <begin position="181"/>
        <end position="201"/>
    </location>
</feature>
<name>A0AA41PZE8_9ACTN</name>
<keyword evidence="4" id="KW-1185">Reference proteome</keyword>
<keyword evidence="2" id="KW-0472">Membrane</keyword>
<proteinExistence type="predicted"/>
<sequence>MAKKRGLETVRDMVLSLGVVGIAVVLLLIFGQHSAQDPVKRIDYSLKFQQASQDAPYPLLGPAGLPDQWRATSAYYDGMKPADTTWHIGFINPNDEYAAVEQSNGDPVQFVKAKSKGGAQVGTVDVAGKPWASYDGPKYRSLVRTEDGVTTIVTGTATFDDLAVLAAALRTAPPLAGWVTAPSTSPSAVPGGTPGSTPAAP</sequence>
<feature type="transmembrane region" description="Helical" evidence="2">
    <location>
        <begin position="12"/>
        <end position="31"/>
    </location>
</feature>
<comment type="caution">
    <text evidence="3">The sequence shown here is derived from an EMBL/GenBank/DDBJ whole genome shotgun (WGS) entry which is preliminary data.</text>
</comment>
<keyword evidence="2" id="KW-1133">Transmembrane helix</keyword>
<dbReference type="Proteomes" id="UP001165378">
    <property type="component" value="Unassembled WGS sequence"/>
</dbReference>
<dbReference type="RefSeq" id="WP_235052330.1">
    <property type="nucleotide sequence ID" value="NZ_JAKFHA010000006.1"/>
</dbReference>
<dbReference type="InterPro" id="IPR025339">
    <property type="entry name" value="DUF4245"/>
</dbReference>
<reference evidence="3" key="1">
    <citation type="submission" date="2022-01" db="EMBL/GenBank/DDBJ databases">
        <title>Genome-Based Taxonomic Classification of the Phylum Actinobacteria.</title>
        <authorList>
            <person name="Gao Y."/>
        </authorList>
    </citation>
    <scope>NUCLEOTIDE SEQUENCE</scope>
    <source>
        <strain evidence="3">KLBMP 8922</strain>
    </source>
</reference>
<dbReference type="EMBL" id="JAKFHA010000006">
    <property type="protein sequence ID" value="MCF2528155.1"/>
    <property type="molecule type" value="Genomic_DNA"/>
</dbReference>
<protein>
    <submittedName>
        <fullName evidence="3">DUF4245 domain-containing protein</fullName>
    </submittedName>
</protein>
<dbReference type="Pfam" id="PF14030">
    <property type="entry name" value="DUF4245"/>
    <property type="match status" value="1"/>
</dbReference>
<accession>A0AA41PZE8</accession>
<keyword evidence="2" id="KW-0812">Transmembrane</keyword>
<organism evidence="3 4">
    <name type="scientific">Yinghuangia soli</name>
    <dbReference type="NCBI Taxonomy" id="2908204"/>
    <lineage>
        <taxon>Bacteria</taxon>
        <taxon>Bacillati</taxon>
        <taxon>Actinomycetota</taxon>
        <taxon>Actinomycetes</taxon>
        <taxon>Kitasatosporales</taxon>
        <taxon>Streptomycetaceae</taxon>
        <taxon>Yinghuangia</taxon>
    </lineage>
</organism>